<reference evidence="1 2" key="1">
    <citation type="journal article" date="2016" name="Nat. Commun.">
        <title>Thousands of microbial genomes shed light on interconnected biogeochemical processes in an aquifer system.</title>
        <authorList>
            <person name="Anantharaman K."/>
            <person name="Brown C.T."/>
            <person name="Hug L.A."/>
            <person name="Sharon I."/>
            <person name="Castelle C.J."/>
            <person name="Probst A.J."/>
            <person name="Thomas B.C."/>
            <person name="Singh A."/>
            <person name="Wilkins M.J."/>
            <person name="Karaoz U."/>
            <person name="Brodie E.L."/>
            <person name="Williams K.H."/>
            <person name="Hubbard S.S."/>
            <person name="Banfield J.F."/>
        </authorList>
    </citation>
    <scope>NUCLEOTIDE SEQUENCE [LARGE SCALE GENOMIC DNA]</scope>
</reference>
<dbReference type="Proteomes" id="UP000178636">
    <property type="component" value="Unassembled WGS sequence"/>
</dbReference>
<gene>
    <name evidence="1" type="ORF">A3C93_04880</name>
</gene>
<organism evidence="1 2">
    <name type="scientific">Candidatus Lloydbacteria bacterium RIFCSPHIGHO2_02_FULL_54_17</name>
    <dbReference type="NCBI Taxonomy" id="1798664"/>
    <lineage>
        <taxon>Bacteria</taxon>
        <taxon>Candidatus Lloydiibacteriota</taxon>
    </lineage>
</organism>
<name>A0A1G2DGC5_9BACT</name>
<accession>A0A1G2DGC5</accession>
<evidence type="ECO:0000313" key="2">
    <source>
        <dbReference type="Proteomes" id="UP000178636"/>
    </source>
</evidence>
<dbReference type="InterPro" id="IPR036514">
    <property type="entry name" value="SGNH_hydro_sf"/>
</dbReference>
<dbReference type="Gene3D" id="3.40.50.1110">
    <property type="entry name" value="SGNH hydrolase"/>
    <property type="match status" value="1"/>
</dbReference>
<sequence>MHRLIKTAVFVLVLIAALFLCEYILRNVVGIVPGTERMVTYQFDDTLGWKSRADYKYYRSSLYYGHFNYYDPQGFPTDVMRWHEAASSSASSVAILGSSHAESYYLPYEQSFPYLIEKKTGKQVLNLGVSGYAPDQYLLRARAELPKYDVSDIVIIFFPYNDLPGIESDEYQGFMKPRFGDSLLAPENLPLVPPAPPKEETGIVARVRNSAVYTLLRPVVRKAIAVNLRTSAKQPQPFETEEMSKVFDFFGEIQKENSSKRVIIYEIPFYREIGDDTLYRANLVLYETECAKHALICASMDPIIATHSRRGEIFIEGDGHVTAYGAKLIADQLAEILASPR</sequence>
<evidence type="ECO:0008006" key="3">
    <source>
        <dbReference type="Google" id="ProtNLM"/>
    </source>
</evidence>
<dbReference type="AlphaFoldDB" id="A0A1G2DGC5"/>
<evidence type="ECO:0000313" key="1">
    <source>
        <dbReference type="EMBL" id="OGZ12482.1"/>
    </source>
</evidence>
<proteinExistence type="predicted"/>
<dbReference type="STRING" id="1798664.A3C93_04880"/>
<protein>
    <recommendedName>
        <fullName evidence="3">SGNH hydrolase-type esterase domain-containing protein</fullName>
    </recommendedName>
</protein>
<dbReference type="SUPFAM" id="SSF52266">
    <property type="entry name" value="SGNH hydrolase"/>
    <property type="match status" value="1"/>
</dbReference>
<comment type="caution">
    <text evidence="1">The sequence shown here is derived from an EMBL/GenBank/DDBJ whole genome shotgun (WGS) entry which is preliminary data.</text>
</comment>
<dbReference type="EMBL" id="MHLO01000018">
    <property type="protein sequence ID" value="OGZ12482.1"/>
    <property type="molecule type" value="Genomic_DNA"/>
</dbReference>